<gene>
    <name evidence="8 10" type="primary">rpsT</name>
    <name evidence="11" type="ORF">FYJ27_07745</name>
    <name evidence="10" type="ORF">L0P62_06150</name>
</gene>
<protein>
    <recommendedName>
        <fullName evidence="7 8">Small ribosomal subunit protein bS20</fullName>
    </recommendedName>
</protein>
<dbReference type="FunFam" id="1.20.58.110:FF:000001">
    <property type="entry name" value="30S ribosomal protein S20"/>
    <property type="match status" value="1"/>
</dbReference>
<dbReference type="AlphaFoldDB" id="A0A844FHR4"/>
<keyword evidence="9" id="KW-0175">Coiled coil</keyword>
<dbReference type="GO" id="GO:0070181">
    <property type="term" value="F:small ribosomal subunit rRNA binding"/>
    <property type="evidence" value="ECO:0007669"/>
    <property type="project" value="TreeGrafter"/>
</dbReference>
<dbReference type="EMBL" id="JAKNID010000018">
    <property type="protein sequence ID" value="MCG4565025.1"/>
    <property type="molecule type" value="Genomic_DNA"/>
</dbReference>
<evidence type="ECO:0000256" key="9">
    <source>
        <dbReference type="SAM" id="Coils"/>
    </source>
</evidence>
<evidence type="ECO:0000256" key="3">
    <source>
        <dbReference type="ARBA" id="ARBA00022730"/>
    </source>
</evidence>
<keyword evidence="3 8" id="KW-0699">rRNA-binding</keyword>
<dbReference type="GO" id="GO:0005829">
    <property type="term" value="C:cytosol"/>
    <property type="evidence" value="ECO:0007669"/>
    <property type="project" value="TreeGrafter"/>
</dbReference>
<dbReference type="Proteomes" id="UP000462760">
    <property type="component" value="Unassembled WGS sequence"/>
</dbReference>
<comment type="similarity">
    <text evidence="2 8">Belongs to the bacterial ribosomal protein bS20 family.</text>
</comment>
<dbReference type="PANTHER" id="PTHR33398:SF1">
    <property type="entry name" value="SMALL RIBOSOMAL SUBUNIT PROTEIN BS20C"/>
    <property type="match status" value="1"/>
</dbReference>
<comment type="caution">
    <text evidence="11">The sequence shown here is derived from an EMBL/GenBank/DDBJ whole genome shotgun (WGS) entry which is preliminary data.</text>
</comment>
<dbReference type="PANTHER" id="PTHR33398">
    <property type="entry name" value="30S RIBOSOMAL PROTEIN S20"/>
    <property type="match status" value="1"/>
</dbReference>
<dbReference type="GO" id="GO:0015935">
    <property type="term" value="C:small ribosomal subunit"/>
    <property type="evidence" value="ECO:0007669"/>
    <property type="project" value="TreeGrafter"/>
</dbReference>
<keyword evidence="4 8" id="KW-0694">RNA-binding</keyword>
<keyword evidence="13" id="KW-1185">Reference proteome</keyword>
<dbReference type="HAMAP" id="MF_00500">
    <property type="entry name" value="Ribosomal_bS20"/>
    <property type="match status" value="1"/>
</dbReference>
<keyword evidence="5 8" id="KW-0689">Ribosomal protein</keyword>
<feature type="coiled-coil region" evidence="9">
    <location>
        <begin position="44"/>
        <end position="89"/>
    </location>
</feature>
<dbReference type="SUPFAM" id="SSF46992">
    <property type="entry name" value="Ribosomal protein S20"/>
    <property type="match status" value="1"/>
</dbReference>
<reference evidence="11 12" key="1">
    <citation type="submission" date="2019-08" db="EMBL/GenBank/DDBJ databases">
        <title>In-depth cultivation of the pig gut microbiome towards novel bacterial diversity and tailored functional studies.</title>
        <authorList>
            <person name="Wylensek D."/>
            <person name="Hitch T.C.A."/>
            <person name="Clavel T."/>
        </authorList>
    </citation>
    <scope>NUCLEOTIDE SEQUENCE [LARGE SCALE GENOMIC DNA]</scope>
    <source>
        <strain evidence="11 12">Med78-601-WT-4W-RMD-3</strain>
    </source>
</reference>
<accession>A0A844FHR4</accession>
<dbReference type="RefSeq" id="WP_216384821.1">
    <property type="nucleotide sequence ID" value="NZ_JAHLOA010000009.1"/>
</dbReference>
<evidence type="ECO:0000256" key="4">
    <source>
        <dbReference type="ARBA" id="ARBA00022884"/>
    </source>
</evidence>
<evidence type="ECO:0000313" key="13">
    <source>
        <dbReference type="Proteomes" id="UP001108123"/>
    </source>
</evidence>
<dbReference type="Proteomes" id="UP001108123">
    <property type="component" value="Unassembled WGS sequence"/>
</dbReference>
<sequence>MANIKSAKKRIGITARKTEVNKARKSEIKTYIKKFDEAVENDNLDEARELLKLIDKKLKKAVVKNTIHKNTASRKVSNLTKRLNAKEDKAM</sequence>
<reference evidence="10" key="2">
    <citation type="submission" date="2022-01" db="EMBL/GenBank/DDBJ databases">
        <title>Collection of gut derived symbiotic bacterial strains cultured from healthy donors.</title>
        <authorList>
            <person name="Lin H."/>
            <person name="Kohout C."/>
            <person name="Waligurski E."/>
            <person name="Pamer E.G."/>
        </authorList>
    </citation>
    <scope>NUCLEOTIDE SEQUENCE</scope>
    <source>
        <strain evidence="10">MSK.14.39</strain>
    </source>
</reference>
<evidence type="ECO:0000256" key="5">
    <source>
        <dbReference type="ARBA" id="ARBA00022980"/>
    </source>
</evidence>
<evidence type="ECO:0000256" key="7">
    <source>
        <dbReference type="ARBA" id="ARBA00035136"/>
    </source>
</evidence>
<comment type="function">
    <text evidence="1 8">Binds directly to 16S ribosomal RNA.</text>
</comment>
<dbReference type="GO" id="GO:0003735">
    <property type="term" value="F:structural constituent of ribosome"/>
    <property type="evidence" value="ECO:0007669"/>
    <property type="project" value="InterPro"/>
</dbReference>
<dbReference type="EMBL" id="VULR01000009">
    <property type="protein sequence ID" value="MSS43617.1"/>
    <property type="molecule type" value="Genomic_DNA"/>
</dbReference>
<evidence type="ECO:0000256" key="8">
    <source>
        <dbReference type="HAMAP-Rule" id="MF_00500"/>
    </source>
</evidence>
<evidence type="ECO:0000313" key="11">
    <source>
        <dbReference type="EMBL" id="MSS43617.1"/>
    </source>
</evidence>
<dbReference type="Gene3D" id="1.20.58.110">
    <property type="entry name" value="Ribosomal protein S20"/>
    <property type="match status" value="1"/>
</dbReference>
<dbReference type="InterPro" id="IPR002583">
    <property type="entry name" value="Ribosomal_bS20"/>
</dbReference>
<evidence type="ECO:0000313" key="12">
    <source>
        <dbReference type="Proteomes" id="UP000462760"/>
    </source>
</evidence>
<dbReference type="NCBIfam" id="TIGR00029">
    <property type="entry name" value="S20"/>
    <property type="match status" value="1"/>
</dbReference>
<dbReference type="GO" id="GO:0006412">
    <property type="term" value="P:translation"/>
    <property type="evidence" value="ECO:0007669"/>
    <property type="project" value="UniProtKB-UniRule"/>
</dbReference>
<name>A0A844FHR4_9FIRM</name>
<evidence type="ECO:0000256" key="6">
    <source>
        <dbReference type="ARBA" id="ARBA00023274"/>
    </source>
</evidence>
<keyword evidence="6 8" id="KW-0687">Ribonucleoprotein</keyword>
<dbReference type="Pfam" id="PF01649">
    <property type="entry name" value="Ribosomal_S20p"/>
    <property type="match status" value="1"/>
</dbReference>
<evidence type="ECO:0000256" key="1">
    <source>
        <dbReference type="ARBA" id="ARBA00003134"/>
    </source>
</evidence>
<evidence type="ECO:0000256" key="2">
    <source>
        <dbReference type="ARBA" id="ARBA00007634"/>
    </source>
</evidence>
<organism evidence="11 12">
    <name type="scientific">Anaerosalibacter bizertensis</name>
    <dbReference type="NCBI Taxonomy" id="932217"/>
    <lineage>
        <taxon>Bacteria</taxon>
        <taxon>Bacillati</taxon>
        <taxon>Bacillota</taxon>
        <taxon>Tissierellia</taxon>
        <taxon>Tissierellales</taxon>
        <taxon>Sporanaerobacteraceae</taxon>
        <taxon>Anaerosalibacter</taxon>
    </lineage>
</organism>
<evidence type="ECO:0000313" key="10">
    <source>
        <dbReference type="EMBL" id="MCG4565025.1"/>
    </source>
</evidence>
<proteinExistence type="inferred from homology"/>
<dbReference type="InterPro" id="IPR036510">
    <property type="entry name" value="Ribosomal_bS20_sf"/>
</dbReference>